<dbReference type="Proteomes" id="UP001066276">
    <property type="component" value="Chromosome 4_1"/>
</dbReference>
<protein>
    <submittedName>
        <fullName evidence="2">Uncharacterized protein</fullName>
    </submittedName>
</protein>
<comment type="caution">
    <text evidence="2">The sequence shown here is derived from an EMBL/GenBank/DDBJ whole genome shotgun (WGS) entry which is preliminary data.</text>
</comment>
<keyword evidence="3" id="KW-1185">Reference proteome</keyword>
<organism evidence="2 3">
    <name type="scientific">Pleurodeles waltl</name>
    <name type="common">Iberian ribbed newt</name>
    <dbReference type="NCBI Taxonomy" id="8319"/>
    <lineage>
        <taxon>Eukaryota</taxon>
        <taxon>Metazoa</taxon>
        <taxon>Chordata</taxon>
        <taxon>Craniata</taxon>
        <taxon>Vertebrata</taxon>
        <taxon>Euteleostomi</taxon>
        <taxon>Amphibia</taxon>
        <taxon>Batrachia</taxon>
        <taxon>Caudata</taxon>
        <taxon>Salamandroidea</taxon>
        <taxon>Salamandridae</taxon>
        <taxon>Pleurodelinae</taxon>
        <taxon>Pleurodeles</taxon>
    </lineage>
</organism>
<evidence type="ECO:0000313" key="3">
    <source>
        <dbReference type="Proteomes" id="UP001066276"/>
    </source>
</evidence>
<dbReference type="AlphaFoldDB" id="A0AAV7TAS1"/>
<reference evidence="2" key="1">
    <citation type="journal article" date="2022" name="bioRxiv">
        <title>Sequencing and chromosome-scale assembly of the giantPleurodeles waltlgenome.</title>
        <authorList>
            <person name="Brown T."/>
            <person name="Elewa A."/>
            <person name="Iarovenko S."/>
            <person name="Subramanian E."/>
            <person name="Araus A.J."/>
            <person name="Petzold A."/>
            <person name="Susuki M."/>
            <person name="Suzuki K.-i.T."/>
            <person name="Hayashi T."/>
            <person name="Toyoda A."/>
            <person name="Oliveira C."/>
            <person name="Osipova E."/>
            <person name="Leigh N.D."/>
            <person name="Simon A."/>
            <person name="Yun M.H."/>
        </authorList>
    </citation>
    <scope>NUCLEOTIDE SEQUENCE</scope>
    <source>
        <strain evidence="2">20211129_DDA</strain>
        <tissue evidence="2">Liver</tissue>
    </source>
</reference>
<evidence type="ECO:0000313" key="2">
    <source>
        <dbReference type="EMBL" id="KAJ1173406.1"/>
    </source>
</evidence>
<dbReference type="EMBL" id="JANPWB010000007">
    <property type="protein sequence ID" value="KAJ1173406.1"/>
    <property type="molecule type" value="Genomic_DNA"/>
</dbReference>
<accession>A0AAV7TAS1</accession>
<gene>
    <name evidence="2" type="ORF">NDU88_005242</name>
</gene>
<evidence type="ECO:0000256" key="1">
    <source>
        <dbReference type="SAM" id="MobiDB-lite"/>
    </source>
</evidence>
<proteinExistence type="predicted"/>
<feature type="compositionally biased region" description="Acidic residues" evidence="1">
    <location>
        <begin position="81"/>
        <end position="95"/>
    </location>
</feature>
<name>A0AAV7TAS1_PLEWA</name>
<feature type="region of interest" description="Disordered" evidence="1">
    <location>
        <begin position="81"/>
        <end position="104"/>
    </location>
</feature>
<sequence>MLLQDRVTGGSLHPLVLQNWGQRPGTTEWHRGLVVAPWRKPQVEQAGKWASRQEMVQSKVAPVEYEGVNFESTWLDFDEESMEEGEIREDKEGEEQGWSGDSAHKAVQGIEKQSETTKCILVCHLEMTLHLSCQRKVGFLHVERWQTLNTA</sequence>